<dbReference type="EMBL" id="CP034328">
    <property type="protein sequence ID" value="AZL58546.1"/>
    <property type="molecule type" value="Genomic_DNA"/>
</dbReference>
<protein>
    <recommendedName>
        <fullName evidence="4">Phage holin family protein</fullName>
    </recommendedName>
</protein>
<organism evidence="2 3">
    <name type="scientific">Tabrizicola piscis</name>
    <dbReference type="NCBI Taxonomy" id="2494374"/>
    <lineage>
        <taxon>Bacteria</taxon>
        <taxon>Pseudomonadati</taxon>
        <taxon>Pseudomonadota</taxon>
        <taxon>Alphaproteobacteria</taxon>
        <taxon>Rhodobacterales</taxon>
        <taxon>Paracoccaceae</taxon>
        <taxon>Tabrizicola</taxon>
    </lineage>
</organism>
<dbReference type="RefSeq" id="WP_125324747.1">
    <property type="nucleotide sequence ID" value="NZ_CP034328.1"/>
</dbReference>
<evidence type="ECO:0000313" key="3">
    <source>
        <dbReference type="Proteomes" id="UP000282002"/>
    </source>
</evidence>
<feature type="transmembrane region" description="Helical" evidence="1">
    <location>
        <begin position="51"/>
        <end position="77"/>
    </location>
</feature>
<evidence type="ECO:0000313" key="2">
    <source>
        <dbReference type="EMBL" id="AZL58546.1"/>
    </source>
</evidence>
<dbReference type="InterPro" id="IPR009937">
    <property type="entry name" value="Phage_holin_3_6"/>
</dbReference>
<keyword evidence="1" id="KW-0472">Membrane</keyword>
<keyword evidence="1" id="KW-1133">Transmembrane helix</keyword>
<evidence type="ECO:0008006" key="4">
    <source>
        <dbReference type="Google" id="ProtNLM"/>
    </source>
</evidence>
<sequence>MIDPRNDKNSDRDTGAMMADVLSGVARLVQGELALARAEATERLNAVQRSVVQGAIAVVLGITAINALAGAAVALGVSLGLSPVWASVLVGGALLLLALGFAQNAARLLRDASSLPRRSAASVKRDMETLQTMVRRDATT</sequence>
<proteinExistence type="predicted"/>
<gene>
    <name evidence="2" type="ORF">EI545_06685</name>
</gene>
<reference evidence="2 3" key="1">
    <citation type="submission" date="2018-12" db="EMBL/GenBank/DDBJ databases">
        <title>Complete genome sequencing of Tabrizicola sp. K13M18.</title>
        <authorList>
            <person name="Bae J.-W."/>
        </authorList>
    </citation>
    <scope>NUCLEOTIDE SEQUENCE [LARGE SCALE GENOMIC DNA]</scope>
    <source>
        <strain evidence="2 3">K13M18</strain>
    </source>
</reference>
<dbReference type="KEGG" id="taw:EI545_06685"/>
<keyword evidence="3" id="KW-1185">Reference proteome</keyword>
<dbReference type="Proteomes" id="UP000282002">
    <property type="component" value="Chromosome"/>
</dbReference>
<evidence type="ECO:0000256" key="1">
    <source>
        <dbReference type="SAM" id="Phobius"/>
    </source>
</evidence>
<dbReference type="AlphaFoldDB" id="A0A3S8U4L1"/>
<keyword evidence="1" id="KW-0812">Transmembrane</keyword>
<name>A0A3S8U4L1_9RHOB</name>
<dbReference type="Pfam" id="PF07332">
    <property type="entry name" value="Phage_holin_3_6"/>
    <property type="match status" value="1"/>
</dbReference>
<feature type="transmembrane region" description="Helical" evidence="1">
    <location>
        <begin position="83"/>
        <end position="102"/>
    </location>
</feature>
<accession>A0A3S8U4L1</accession>